<feature type="domain" description="BPTI/Kunitz inhibitor" evidence="6">
    <location>
        <begin position="39"/>
        <end position="89"/>
    </location>
</feature>
<dbReference type="PANTHER" id="PTHR45938:SF11">
    <property type="entry name" value="WAP, KAZAL, IMMUNOGLOBULIN, KUNITZ AND NTR DOMAIN-CONTAINING PROTEIN 2-LIKE"/>
    <property type="match status" value="1"/>
</dbReference>
<evidence type="ECO:0000256" key="2">
    <source>
        <dbReference type="ARBA" id="ARBA00022525"/>
    </source>
</evidence>
<dbReference type="SUPFAM" id="SSF57362">
    <property type="entry name" value="BPTI-like"/>
    <property type="match status" value="3"/>
</dbReference>
<evidence type="ECO:0000256" key="5">
    <source>
        <dbReference type="SAM" id="SignalP"/>
    </source>
</evidence>
<dbReference type="InterPro" id="IPR036880">
    <property type="entry name" value="Kunitz_BPTI_sf"/>
</dbReference>
<protein>
    <submittedName>
        <fullName evidence="7">Pancreatic trypsin inhibitor</fullName>
    </submittedName>
</protein>
<dbReference type="EMBL" id="GFPF01000637">
    <property type="protein sequence ID" value="MAA11783.1"/>
    <property type="molecule type" value="Transcribed_RNA"/>
</dbReference>
<evidence type="ECO:0000256" key="3">
    <source>
        <dbReference type="ARBA" id="ARBA00022729"/>
    </source>
</evidence>
<proteinExistence type="predicted"/>
<dbReference type="Gene3D" id="4.10.410.10">
    <property type="entry name" value="Pancreatic trypsin inhibitor Kunitz domain"/>
    <property type="match status" value="3"/>
</dbReference>
<evidence type="ECO:0000313" key="7">
    <source>
        <dbReference type="EMBL" id="MAA11783.1"/>
    </source>
</evidence>
<comment type="subcellular location">
    <subcellularLocation>
        <location evidence="1">Secreted</location>
    </subcellularLocation>
</comment>
<feature type="chain" id="PRO_5012894945" evidence="5">
    <location>
        <begin position="20"/>
        <end position="232"/>
    </location>
</feature>
<dbReference type="SMART" id="SM00131">
    <property type="entry name" value="KU"/>
    <property type="match status" value="2"/>
</dbReference>
<accession>A0A224YBZ3</accession>
<dbReference type="AlphaFoldDB" id="A0A224YBZ3"/>
<dbReference type="GO" id="GO:0004867">
    <property type="term" value="F:serine-type endopeptidase inhibitor activity"/>
    <property type="evidence" value="ECO:0007669"/>
    <property type="project" value="InterPro"/>
</dbReference>
<dbReference type="Pfam" id="PF00014">
    <property type="entry name" value="Kunitz_BPTI"/>
    <property type="match status" value="3"/>
</dbReference>
<feature type="signal peptide" evidence="5">
    <location>
        <begin position="1"/>
        <end position="19"/>
    </location>
</feature>
<organism evidence="7">
    <name type="scientific">Rhipicephalus zambeziensis</name>
    <dbReference type="NCBI Taxonomy" id="60191"/>
    <lineage>
        <taxon>Eukaryota</taxon>
        <taxon>Metazoa</taxon>
        <taxon>Ecdysozoa</taxon>
        <taxon>Arthropoda</taxon>
        <taxon>Chelicerata</taxon>
        <taxon>Arachnida</taxon>
        <taxon>Acari</taxon>
        <taxon>Parasitiformes</taxon>
        <taxon>Ixodida</taxon>
        <taxon>Ixodoidea</taxon>
        <taxon>Ixodidae</taxon>
        <taxon>Rhipicephalinae</taxon>
        <taxon>Rhipicephalus</taxon>
        <taxon>Rhipicephalus</taxon>
    </lineage>
</organism>
<dbReference type="PROSITE" id="PS50279">
    <property type="entry name" value="BPTI_KUNITZ_2"/>
    <property type="match status" value="1"/>
</dbReference>
<evidence type="ECO:0000256" key="1">
    <source>
        <dbReference type="ARBA" id="ARBA00004613"/>
    </source>
</evidence>
<keyword evidence="3 5" id="KW-0732">Signal</keyword>
<dbReference type="GO" id="GO:0050431">
    <property type="term" value="F:transforming growth factor beta binding"/>
    <property type="evidence" value="ECO:0007669"/>
    <property type="project" value="TreeGrafter"/>
</dbReference>
<sequence length="232" mass="26726">MIEPLYCILLLGSVLSINGLKCHRNQTIQGEHFHTSSVCAMPQVTASCRMSTNAWYYDTARRCCKLIPLGYCVDGGNAFRSFHECKRMCQPTKGMQSTVCHVDIRRRCGEKYHAWHYDHRDKLCKMLIHAACNGKLLVFRSETRCQKTCLPHRPPQAICSGKVVLTKCSRKYPNKWYFLQANDTCHAISRDDCVKGENSFPTYPTCIKRCSYNPHSTDGRTRPWLHTNELRN</sequence>
<evidence type="ECO:0000259" key="6">
    <source>
        <dbReference type="PROSITE" id="PS50279"/>
    </source>
</evidence>
<dbReference type="GO" id="GO:0048019">
    <property type="term" value="F:receptor antagonist activity"/>
    <property type="evidence" value="ECO:0007669"/>
    <property type="project" value="TreeGrafter"/>
</dbReference>
<evidence type="ECO:0000256" key="4">
    <source>
        <dbReference type="ARBA" id="ARBA00023157"/>
    </source>
</evidence>
<reference evidence="7" key="1">
    <citation type="journal article" date="2017" name="Parasit. Vectors">
        <title>Sialotranscriptomics of Rhipicephalus zambeziensis reveals intricate expression profiles of secretory proteins and suggests tight temporal transcriptional regulation during blood-feeding.</title>
        <authorList>
            <person name="de Castro M.H."/>
            <person name="de Klerk D."/>
            <person name="Pienaar R."/>
            <person name="Rees D.J.G."/>
            <person name="Mans B.J."/>
        </authorList>
    </citation>
    <scope>NUCLEOTIDE SEQUENCE</scope>
    <source>
        <tissue evidence="7">Salivary glands</tissue>
    </source>
</reference>
<dbReference type="GO" id="GO:0005615">
    <property type="term" value="C:extracellular space"/>
    <property type="evidence" value="ECO:0007669"/>
    <property type="project" value="TreeGrafter"/>
</dbReference>
<keyword evidence="4" id="KW-1015">Disulfide bond</keyword>
<dbReference type="PANTHER" id="PTHR45938">
    <property type="entry name" value="ACP24A4-RELATED"/>
    <property type="match status" value="1"/>
</dbReference>
<dbReference type="InterPro" id="IPR002223">
    <property type="entry name" value="Kunitz_BPTI"/>
</dbReference>
<name>A0A224YBZ3_9ACAR</name>
<keyword evidence="2" id="KW-0964">Secreted</keyword>